<dbReference type="EMBL" id="GBRH01245855">
    <property type="protein sequence ID" value="JAD52040.1"/>
    <property type="molecule type" value="Transcribed_RNA"/>
</dbReference>
<dbReference type="AlphaFoldDB" id="A0A0A9AT13"/>
<reference evidence="1" key="2">
    <citation type="journal article" date="2015" name="Data Brief">
        <title>Shoot transcriptome of the giant reed, Arundo donax.</title>
        <authorList>
            <person name="Barrero R.A."/>
            <person name="Guerrero F.D."/>
            <person name="Moolhuijzen P."/>
            <person name="Goolsby J.A."/>
            <person name="Tidwell J."/>
            <person name="Bellgard S.E."/>
            <person name="Bellgard M.I."/>
        </authorList>
    </citation>
    <scope>NUCLEOTIDE SEQUENCE</scope>
    <source>
        <tissue evidence="1">Shoot tissue taken approximately 20 cm above the soil surface</tissue>
    </source>
</reference>
<organism evidence="1">
    <name type="scientific">Arundo donax</name>
    <name type="common">Giant reed</name>
    <name type="synonym">Donax arundinaceus</name>
    <dbReference type="NCBI Taxonomy" id="35708"/>
    <lineage>
        <taxon>Eukaryota</taxon>
        <taxon>Viridiplantae</taxon>
        <taxon>Streptophyta</taxon>
        <taxon>Embryophyta</taxon>
        <taxon>Tracheophyta</taxon>
        <taxon>Spermatophyta</taxon>
        <taxon>Magnoliopsida</taxon>
        <taxon>Liliopsida</taxon>
        <taxon>Poales</taxon>
        <taxon>Poaceae</taxon>
        <taxon>PACMAD clade</taxon>
        <taxon>Arundinoideae</taxon>
        <taxon>Arundineae</taxon>
        <taxon>Arundo</taxon>
    </lineage>
</organism>
<protein>
    <submittedName>
        <fullName evidence="1">Uncharacterized protein</fullName>
    </submittedName>
</protein>
<name>A0A0A9AT13_ARUDO</name>
<evidence type="ECO:0000313" key="1">
    <source>
        <dbReference type="EMBL" id="JAD52040.1"/>
    </source>
</evidence>
<proteinExistence type="predicted"/>
<reference evidence="1" key="1">
    <citation type="submission" date="2014-09" db="EMBL/GenBank/DDBJ databases">
        <authorList>
            <person name="Magalhaes I.L.F."/>
            <person name="Oliveira U."/>
            <person name="Santos F.R."/>
            <person name="Vidigal T.H.D.A."/>
            <person name="Brescovit A.D."/>
            <person name="Santos A.J."/>
        </authorList>
    </citation>
    <scope>NUCLEOTIDE SEQUENCE</scope>
    <source>
        <tissue evidence="1">Shoot tissue taken approximately 20 cm above the soil surface</tissue>
    </source>
</reference>
<sequence>MQDLMLYMIKYHISHSFSRLIKHVHFY</sequence>
<accession>A0A0A9AT13</accession>